<feature type="domain" description="Glycosyltransferase 2-like" evidence="1">
    <location>
        <begin position="9"/>
        <end position="141"/>
    </location>
</feature>
<reference evidence="2 3" key="1">
    <citation type="submission" date="2023-11" db="EMBL/GenBank/DDBJ databases">
        <title>Analysis of the Genomes of Mucilaginibacter gossypii cycad 4 and M. sabulilitoris SNA2: microbes with the potential for plant growth promotion.</title>
        <authorList>
            <person name="Hirsch A.M."/>
            <person name="Humm E."/>
            <person name="Rubbi M."/>
            <person name="Del Vecchio G."/>
            <person name="Ha S.M."/>
            <person name="Pellegrini M."/>
            <person name="Gunsalus R.P."/>
        </authorList>
    </citation>
    <scope>NUCLEOTIDE SEQUENCE [LARGE SCALE GENOMIC DNA]</scope>
    <source>
        <strain evidence="2 3">SNA2</strain>
    </source>
</reference>
<dbReference type="RefSeq" id="WP_321564407.1">
    <property type="nucleotide sequence ID" value="NZ_CP139558.1"/>
</dbReference>
<dbReference type="Pfam" id="PF00535">
    <property type="entry name" value="Glycos_transf_2"/>
    <property type="match status" value="1"/>
</dbReference>
<gene>
    <name evidence="2" type="ORF">SNE25_07130</name>
</gene>
<dbReference type="PANTHER" id="PTHR22916">
    <property type="entry name" value="GLYCOSYLTRANSFERASE"/>
    <property type="match status" value="1"/>
</dbReference>
<dbReference type="InterPro" id="IPR029044">
    <property type="entry name" value="Nucleotide-diphossugar_trans"/>
</dbReference>
<proteinExistence type="predicted"/>
<keyword evidence="3" id="KW-1185">Reference proteome</keyword>
<dbReference type="SUPFAM" id="SSF53448">
    <property type="entry name" value="Nucleotide-diphospho-sugar transferases"/>
    <property type="match status" value="1"/>
</dbReference>
<accession>A0ABZ0TQ75</accession>
<organism evidence="2 3">
    <name type="scientific">Mucilaginibacter sabulilitoris</name>
    <dbReference type="NCBI Taxonomy" id="1173583"/>
    <lineage>
        <taxon>Bacteria</taxon>
        <taxon>Pseudomonadati</taxon>
        <taxon>Bacteroidota</taxon>
        <taxon>Sphingobacteriia</taxon>
        <taxon>Sphingobacteriales</taxon>
        <taxon>Sphingobacteriaceae</taxon>
        <taxon>Mucilaginibacter</taxon>
    </lineage>
</organism>
<dbReference type="Gene3D" id="3.90.550.10">
    <property type="entry name" value="Spore Coat Polysaccharide Biosynthesis Protein SpsA, Chain A"/>
    <property type="match status" value="1"/>
</dbReference>
<evidence type="ECO:0000259" key="1">
    <source>
        <dbReference type="Pfam" id="PF00535"/>
    </source>
</evidence>
<evidence type="ECO:0000313" key="2">
    <source>
        <dbReference type="EMBL" id="WPU95295.1"/>
    </source>
</evidence>
<dbReference type="InterPro" id="IPR001173">
    <property type="entry name" value="Glyco_trans_2-like"/>
</dbReference>
<dbReference type="Proteomes" id="UP001324380">
    <property type="component" value="Chromosome"/>
</dbReference>
<sequence>MSDQQPTVSICCITYNHERFITHAIEGFLMQKTNFRFEVIIGNDSSADRTAEVAAEFVAKYPDKIKLVSTEANMGIHKNLINTLKECTGKYVAFCEGDDFWTDPYKLQKQVDFLENNQDYIICCHYTRVVDPDNNTIYVHPNPRPFVYTYLDLLAGKQEETKTATVVYRNIPEVHDIIKEPWFFKSYAGDKMFKLWATMNTGKKIYVIPEVMSCYCNHAGGIWSMIDTNVRKGMMISDFNLIIKNFNYPARHKKRLLYLYMKRYFLFEMRNSKINKAFSTIKYLL</sequence>
<evidence type="ECO:0000313" key="3">
    <source>
        <dbReference type="Proteomes" id="UP001324380"/>
    </source>
</evidence>
<protein>
    <submittedName>
        <fullName evidence="2">Glycosyltransferase family 2 protein</fullName>
    </submittedName>
</protein>
<name>A0ABZ0TQ75_9SPHI</name>
<dbReference type="EMBL" id="CP139558">
    <property type="protein sequence ID" value="WPU95295.1"/>
    <property type="molecule type" value="Genomic_DNA"/>
</dbReference>
<dbReference type="PANTHER" id="PTHR22916:SF3">
    <property type="entry name" value="UDP-GLCNAC:BETAGAL BETA-1,3-N-ACETYLGLUCOSAMINYLTRANSFERASE-LIKE PROTEIN 1"/>
    <property type="match status" value="1"/>
</dbReference>